<evidence type="ECO:0000313" key="1">
    <source>
        <dbReference type="EMBL" id="KAH3794879.1"/>
    </source>
</evidence>
<reference evidence="1" key="2">
    <citation type="submission" date="2020-11" db="EMBL/GenBank/DDBJ databases">
        <authorList>
            <person name="McCartney M.A."/>
            <person name="Auch B."/>
            <person name="Kono T."/>
            <person name="Mallez S."/>
            <person name="Becker A."/>
            <person name="Gohl D.M."/>
            <person name="Silverstein K.A.T."/>
            <person name="Koren S."/>
            <person name="Bechman K.B."/>
            <person name="Herman A."/>
            <person name="Abrahante J.E."/>
            <person name="Garbe J."/>
        </authorList>
    </citation>
    <scope>NUCLEOTIDE SEQUENCE</scope>
    <source>
        <strain evidence="1">Duluth1</strain>
        <tissue evidence="1">Whole animal</tissue>
    </source>
</reference>
<accession>A0A9D4FBU8</accession>
<organism evidence="1 2">
    <name type="scientific">Dreissena polymorpha</name>
    <name type="common">Zebra mussel</name>
    <name type="synonym">Mytilus polymorpha</name>
    <dbReference type="NCBI Taxonomy" id="45954"/>
    <lineage>
        <taxon>Eukaryota</taxon>
        <taxon>Metazoa</taxon>
        <taxon>Spiralia</taxon>
        <taxon>Lophotrochozoa</taxon>
        <taxon>Mollusca</taxon>
        <taxon>Bivalvia</taxon>
        <taxon>Autobranchia</taxon>
        <taxon>Heteroconchia</taxon>
        <taxon>Euheterodonta</taxon>
        <taxon>Imparidentia</taxon>
        <taxon>Neoheterodontei</taxon>
        <taxon>Myida</taxon>
        <taxon>Dreissenoidea</taxon>
        <taxon>Dreissenidae</taxon>
        <taxon>Dreissena</taxon>
    </lineage>
</organism>
<name>A0A9D4FBU8_DREPO</name>
<proteinExistence type="predicted"/>
<dbReference type="AlphaFoldDB" id="A0A9D4FBU8"/>
<protein>
    <submittedName>
        <fullName evidence="1">Uncharacterized protein</fullName>
    </submittedName>
</protein>
<sequence length="55" mass="6478">MNRCVLPTPKWRQQTLRCTQQQQRQRHDITLRAKSYGLYSVSLGGLCKFVGIQRQ</sequence>
<gene>
    <name evidence="1" type="ORF">DPMN_148417</name>
</gene>
<keyword evidence="2" id="KW-1185">Reference proteome</keyword>
<dbReference type="Proteomes" id="UP000828390">
    <property type="component" value="Unassembled WGS sequence"/>
</dbReference>
<comment type="caution">
    <text evidence="1">The sequence shown here is derived from an EMBL/GenBank/DDBJ whole genome shotgun (WGS) entry which is preliminary data.</text>
</comment>
<dbReference type="EMBL" id="JAIWYP010000007">
    <property type="protein sequence ID" value="KAH3794879.1"/>
    <property type="molecule type" value="Genomic_DNA"/>
</dbReference>
<reference evidence="1" key="1">
    <citation type="journal article" date="2019" name="bioRxiv">
        <title>The Genome of the Zebra Mussel, Dreissena polymorpha: A Resource for Invasive Species Research.</title>
        <authorList>
            <person name="McCartney M.A."/>
            <person name="Auch B."/>
            <person name="Kono T."/>
            <person name="Mallez S."/>
            <person name="Zhang Y."/>
            <person name="Obille A."/>
            <person name="Becker A."/>
            <person name="Abrahante J.E."/>
            <person name="Garbe J."/>
            <person name="Badalamenti J.P."/>
            <person name="Herman A."/>
            <person name="Mangelson H."/>
            <person name="Liachko I."/>
            <person name="Sullivan S."/>
            <person name="Sone E.D."/>
            <person name="Koren S."/>
            <person name="Silverstein K.A.T."/>
            <person name="Beckman K.B."/>
            <person name="Gohl D.M."/>
        </authorList>
    </citation>
    <scope>NUCLEOTIDE SEQUENCE</scope>
    <source>
        <strain evidence="1">Duluth1</strain>
        <tissue evidence="1">Whole animal</tissue>
    </source>
</reference>
<evidence type="ECO:0000313" key="2">
    <source>
        <dbReference type="Proteomes" id="UP000828390"/>
    </source>
</evidence>